<dbReference type="EMBL" id="BMVP01000002">
    <property type="protein sequence ID" value="GHB45435.1"/>
    <property type="molecule type" value="Genomic_DNA"/>
</dbReference>
<feature type="compositionally biased region" description="Low complexity" evidence="1">
    <location>
        <begin position="1"/>
        <end position="10"/>
    </location>
</feature>
<proteinExistence type="predicted"/>
<accession>A0ABQ3EPY1</accession>
<protein>
    <submittedName>
        <fullName evidence="2">Uncharacterized protein</fullName>
    </submittedName>
</protein>
<feature type="compositionally biased region" description="Acidic residues" evidence="1">
    <location>
        <begin position="37"/>
        <end position="54"/>
    </location>
</feature>
<dbReference type="Proteomes" id="UP000642673">
    <property type="component" value="Unassembled WGS sequence"/>
</dbReference>
<keyword evidence="3" id="KW-1185">Reference proteome</keyword>
<name>A0ABQ3EPY1_9ACTN</name>
<gene>
    <name evidence="2" type="ORF">GCM10010347_13670</name>
</gene>
<feature type="region of interest" description="Disordered" evidence="1">
    <location>
        <begin position="1"/>
        <end position="60"/>
    </location>
</feature>
<evidence type="ECO:0000256" key="1">
    <source>
        <dbReference type="SAM" id="MobiDB-lite"/>
    </source>
</evidence>
<sequence>MIALTAGDCGADAEGEPDAEDDPDGDGEAALPSSVADCEEEGTAADADAAEDGEPAAPDFCGPQAVAASATAVAIPSVRTIALWRFMVSPVCSPLCK</sequence>
<feature type="compositionally biased region" description="Acidic residues" evidence="1">
    <location>
        <begin position="11"/>
        <end position="27"/>
    </location>
</feature>
<reference evidence="3" key="1">
    <citation type="journal article" date="2019" name="Int. J. Syst. Evol. Microbiol.">
        <title>The Global Catalogue of Microorganisms (GCM) 10K type strain sequencing project: providing services to taxonomists for standard genome sequencing and annotation.</title>
        <authorList>
            <consortium name="The Broad Institute Genomics Platform"/>
            <consortium name="The Broad Institute Genome Sequencing Center for Infectious Disease"/>
            <person name="Wu L."/>
            <person name="Ma J."/>
        </authorList>
    </citation>
    <scope>NUCLEOTIDE SEQUENCE [LARGE SCALE GENOMIC DNA]</scope>
    <source>
        <strain evidence="3">JCM 4738</strain>
    </source>
</reference>
<comment type="caution">
    <text evidence="2">The sequence shown here is derived from an EMBL/GenBank/DDBJ whole genome shotgun (WGS) entry which is preliminary data.</text>
</comment>
<evidence type="ECO:0000313" key="3">
    <source>
        <dbReference type="Proteomes" id="UP000642673"/>
    </source>
</evidence>
<evidence type="ECO:0000313" key="2">
    <source>
        <dbReference type="EMBL" id="GHB45435.1"/>
    </source>
</evidence>
<organism evidence="2 3">
    <name type="scientific">Streptomyces cirratus</name>
    <dbReference type="NCBI Taxonomy" id="68187"/>
    <lineage>
        <taxon>Bacteria</taxon>
        <taxon>Bacillati</taxon>
        <taxon>Actinomycetota</taxon>
        <taxon>Actinomycetes</taxon>
        <taxon>Kitasatosporales</taxon>
        <taxon>Streptomycetaceae</taxon>
        <taxon>Streptomyces</taxon>
    </lineage>
</organism>